<dbReference type="InterPro" id="IPR000551">
    <property type="entry name" value="MerR-type_HTH_dom"/>
</dbReference>
<feature type="compositionally biased region" description="Gly residues" evidence="2">
    <location>
        <begin position="363"/>
        <end position="375"/>
    </location>
</feature>
<dbReference type="EMBL" id="FXZG01000005">
    <property type="protein sequence ID" value="SMX76155.1"/>
    <property type="molecule type" value="Genomic_DNA"/>
</dbReference>
<evidence type="ECO:0000259" key="3">
    <source>
        <dbReference type="PROSITE" id="PS50937"/>
    </source>
</evidence>
<keyword evidence="1 5" id="KW-0238">DNA-binding</keyword>
<dbReference type="AlphaFoldDB" id="A0A2A3Z7M3"/>
<evidence type="ECO:0000313" key="7">
    <source>
        <dbReference type="Proteomes" id="UP000234289"/>
    </source>
</evidence>
<dbReference type="SMART" id="SM00422">
    <property type="entry name" value="HTH_MERR"/>
    <property type="match status" value="1"/>
</dbReference>
<gene>
    <name evidence="5" type="ORF">BAUR920_01182</name>
    <name evidence="4" type="ORF">CIK64_05025</name>
</gene>
<dbReference type="SUPFAM" id="SSF48371">
    <property type="entry name" value="ARM repeat"/>
    <property type="match status" value="1"/>
</dbReference>
<dbReference type="InterPro" id="IPR047057">
    <property type="entry name" value="MerR_fam"/>
</dbReference>
<feature type="domain" description="HTH merR-type" evidence="3">
    <location>
        <begin position="1"/>
        <end position="69"/>
    </location>
</feature>
<reference evidence="4 6" key="1">
    <citation type="journal article" date="2017" name="Elife">
        <title>Extensive horizontal gene transfer in cheese-associated bacteria.</title>
        <authorList>
            <person name="Bonham K.S."/>
            <person name="Wolfe B.E."/>
            <person name="Dutton R.J."/>
        </authorList>
    </citation>
    <scope>NUCLEOTIDE SEQUENCE [LARGE SCALE GENOMIC DNA]</scope>
    <source>
        <strain evidence="4 6">947_7</strain>
    </source>
</reference>
<dbReference type="PROSITE" id="PS00552">
    <property type="entry name" value="HTH_MERR_1"/>
    <property type="match status" value="1"/>
</dbReference>
<dbReference type="InterPro" id="IPR009061">
    <property type="entry name" value="DNA-bd_dom_put_sf"/>
</dbReference>
<dbReference type="GO" id="GO:0003677">
    <property type="term" value="F:DNA binding"/>
    <property type="evidence" value="ECO:0007669"/>
    <property type="project" value="UniProtKB-KW"/>
</dbReference>
<accession>A0A2H1ILR7</accession>
<organism evidence="4 6">
    <name type="scientific">Brevibacterium aurantiacum</name>
    <dbReference type="NCBI Taxonomy" id="273384"/>
    <lineage>
        <taxon>Bacteria</taxon>
        <taxon>Bacillati</taxon>
        <taxon>Actinomycetota</taxon>
        <taxon>Actinomycetes</taxon>
        <taxon>Micrococcales</taxon>
        <taxon>Brevibacteriaceae</taxon>
        <taxon>Brevibacterium</taxon>
    </lineage>
</organism>
<dbReference type="PANTHER" id="PTHR30204">
    <property type="entry name" value="REDOX-CYCLING DRUG-SENSING TRANSCRIPTIONAL ACTIVATOR SOXR"/>
    <property type="match status" value="1"/>
</dbReference>
<evidence type="ECO:0000313" key="5">
    <source>
        <dbReference type="EMBL" id="SMX76155.1"/>
    </source>
</evidence>
<dbReference type="GO" id="GO:0003700">
    <property type="term" value="F:DNA-binding transcription factor activity"/>
    <property type="evidence" value="ECO:0007669"/>
    <property type="project" value="InterPro"/>
</dbReference>
<evidence type="ECO:0000256" key="1">
    <source>
        <dbReference type="ARBA" id="ARBA00023125"/>
    </source>
</evidence>
<protein>
    <submittedName>
        <fullName evidence="4 5">Transcriptional regulator</fullName>
    </submittedName>
</protein>
<dbReference type="PRINTS" id="PR00040">
    <property type="entry name" value="HTHMERR"/>
</dbReference>
<feature type="region of interest" description="Disordered" evidence="2">
    <location>
        <begin position="355"/>
        <end position="375"/>
    </location>
</feature>
<name>A0A2A3Z7M3_BREAU</name>
<dbReference type="Proteomes" id="UP000234289">
    <property type="component" value="Unassembled WGS sequence"/>
</dbReference>
<dbReference type="InterPro" id="IPR011989">
    <property type="entry name" value="ARM-like"/>
</dbReference>
<evidence type="ECO:0000313" key="4">
    <source>
        <dbReference type="EMBL" id="PCC47497.1"/>
    </source>
</evidence>
<dbReference type="RefSeq" id="WP_096161857.1">
    <property type="nucleotide sequence ID" value="NZ_FXZG01000005.1"/>
</dbReference>
<dbReference type="SUPFAM" id="SSF46955">
    <property type="entry name" value="Putative DNA-binding domain"/>
    <property type="match status" value="1"/>
</dbReference>
<accession>A0A2A3Z7M3</accession>
<proteinExistence type="predicted"/>
<reference evidence="5" key="3">
    <citation type="submission" date="2017-03" db="EMBL/GenBank/DDBJ databases">
        <authorList>
            <person name="Afonso C.L."/>
            <person name="Miller P.J."/>
            <person name="Scott M.A."/>
            <person name="Spackman E."/>
            <person name="Goraichik I."/>
            <person name="Dimitrov K.M."/>
            <person name="Suarez D.L."/>
            <person name="Swayne D.E."/>
        </authorList>
    </citation>
    <scope>NUCLEOTIDE SEQUENCE [LARGE SCALE GENOMIC DNA]</scope>
    <source>
        <strain evidence="5">CNRZ 920</strain>
    </source>
</reference>
<dbReference type="EMBL" id="NRGP01000007">
    <property type="protein sequence ID" value="PCC47497.1"/>
    <property type="molecule type" value="Genomic_DNA"/>
</dbReference>
<dbReference type="CDD" id="cd01106">
    <property type="entry name" value="HTH_TipAL-Mta"/>
    <property type="match status" value="1"/>
</dbReference>
<dbReference type="Pfam" id="PF13411">
    <property type="entry name" value="MerR_1"/>
    <property type="match status" value="1"/>
</dbReference>
<sequence>MRIGEVARRSGVSARMLRHYESIGLLEPSERTSAGYREYSDADIGRIFHIEGLRRLGMSLAEVREVLDDPSFDTTRLLGDLIAKTRERIDAEERLLAHLERTDRLGRTDPEALLWTIDLMRSLESADVIQRHKAALGGGIDGSVPIEALSSAVLDEPAPNAAGAMRWALAQAGSAAVSPLLTGVDDPSAAVRIRAIRALDEIRRTTGREELGEEAVEEIRDALRSRLDDEDDEVRGLCAFALAGLDDTAAIPELLTIAMNGPRDIDAAEALAGFVVAGSTASADIMAELHRAARSHRPNERFRALQVLIEIADEPVGQVQPDHDMAKPHRKQVTELLAQLAEDDDRQVAATAAAELRRRTGRLGEGNSGSPHSGG</sequence>
<dbReference type="PANTHER" id="PTHR30204:SF93">
    <property type="entry name" value="HTH MERR-TYPE DOMAIN-CONTAINING PROTEIN"/>
    <property type="match status" value="1"/>
</dbReference>
<dbReference type="PROSITE" id="PS50937">
    <property type="entry name" value="HTH_MERR_2"/>
    <property type="match status" value="1"/>
</dbReference>
<dbReference type="Proteomes" id="UP000217564">
    <property type="component" value="Unassembled WGS sequence"/>
</dbReference>
<dbReference type="Gene3D" id="1.25.10.10">
    <property type="entry name" value="Leucine-rich Repeat Variant"/>
    <property type="match status" value="1"/>
</dbReference>
<evidence type="ECO:0000313" key="6">
    <source>
        <dbReference type="Proteomes" id="UP000217564"/>
    </source>
</evidence>
<dbReference type="Gene3D" id="1.10.1660.10">
    <property type="match status" value="1"/>
</dbReference>
<dbReference type="InterPro" id="IPR016024">
    <property type="entry name" value="ARM-type_fold"/>
</dbReference>
<reference evidence="7" key="2">
    <citation type="submission" date="2017-03" db="EMBL/GenBank/DDBJ databases">
        <authorList>
            <person name="Monnet C."/>
        </authorList>
    </citation>
    <scope>NUCLEOTIDE SEQUENCE [LARGE SCALE GENOMIC DNA]</scope>
    <source>
        <strain evidence="7">CNRZ 920</strain>
    </source>
</reference>
<evidence type="ECO:0000256" key="2">
    <source>
        <dbReference type="SAM" id="MobiDB-lite"/>
    </source>
</evidence>